<dbReference type="Pfam" id="PF07238">
    <property type="entry name" value="PilZ"/>
    <property type="match status" value="1"/>
</dbReference>
<dbReference type="RefSeq" id="WP_014437641.1">
    <property type="nucleotide sequence ID" value="NC_017080.1"/>
</dbReference>
<reference evidence="2 3" key="1">
    <citation type="submission" date="2012-02" db="EMBL/GenBank/DDBJ databases">
        <title>Complete genome sequence of Phycisphaera mikurensis NBRC 102666.</title>
        <authorList>
            <person name="Ankai A."/>
            <person name="Hosoyama A."/>
            <person name="Terui Y."/>
            <person name="Sekine M."/>
            <person name="Fukai R."/>
            <person name="Kato Y."/>
            <person name="Nakamura S."/>
            <person name="Yamada-Narita S."/>
            <person name="Kawakoshi A."/>
            <person name="Fukunaga Y."/>
            <person name="Yamazaki S."/>
            <person name="Fujita N."/>
        </authorList>
    </citation>
    <scope>NUCLEOTIDE SEQUENCE [LARGE SCALE GENOMIC DNA]</scope>
    <source>
        <strain evidence="3">NBRC 102666 / KCTC 22515 / FYK2301M01</strain>
    </source>
</reference>
<dbReference type="AlphaFoldDB" id="I0IGN5"/>
<dbReference type="HOGENOM" id="CLU_1747952_0_0_0"/>
<dbReference type="OrthoDB" id="288752at2"/>
<accession>I0IGN5</accession>
<dbReference type="Proteomes" id="UP000007881">
    <property type="component" value="Chromosome"/>
</dbReference>
<evidence type="ECO:0000313" key="3">
    <source>
        <dbReference type="Proteomes" id="UP000007881"/>
    </source>
</evidence>
<sequence length="149" mass="16454">MPATEESAESLPPAPLPFAPHAAARRQERLKLPAMYTQVRAKQPGAARYTLSGHLYDVSMTGLRFELDEPLPAGQHLHFRVQLPGEEQATVRLEGSIVRLHDESNEPGPVRMGAQIVKFLWPTDRTILEDYLQARGVSTGGESTMRLAA</sequence>
<dbReference type="EMBL" id="AP012338">
    <property type="protein sequence ID" value="BAM04423.1"/>
    <property type="molecule type" value="Genomic_DNA"/>
</dbReference>
<dbReference type="KEGG" id="phm:PSMK_22640"/>
<dbReference type="SUPFAM" id="SSF141371">
    <property type="entry name" value="PilZ domain-like"/>
    <property type="match status" value="1"/>
</dbReference>
<name>I0IGN5_PHYMF</name>
<dbReference type="Gene3D" id="2.40.10.220">
    <property type="entry name" value="predicted glycosyltransferase like domains"/>
    <property type="match status" value="1"/>
</dbReference>
<gene>
    <name evidence="2" type="ordered locus">PSMK_22640</name>
</gene>
<dbReference type="InterPro" id="IPR009875">
    <property type="entry name" value="PilZ_domain"/>
</dbReference>
<protein>
    <recommendedName>
        <fullName evidence="1">PilZ domain-containing protein</fullName>
    </recommendedName>
</protein>
<keyword evidence="3" id="KW-1185">Reference proteome</keyword>
<organism evidence="2 3">
    <name type="scientific">Phycisphaera mikurensis (strain NBRC 102666 / KCTC 22515 / FYK2301M01)</name>
    <dbReference type="NCBI Taxonomy" id="1142394"/>
    <lineage>
        <taxon>Bacteria</taxon>
        <taxon>Pseudomonadati</taxon>
        <taxon>Planctomycetota</taxon>
        <taxon>Phycisphaerae</taxon>
        <taxon>Phycisphaerales</taxon>
        <taxon>Phycisphaeraceae</taxon>
        <taxon>Phycisphaera</taxon>
    </lineage>
</organism>
<dbReference type="GO" id="GO:0035438">
    <property type="term" value="F:cyclic-di-GMP binding"/>
    <property type="evidence" value="ECO:0007669"/>
    <property type="project" value="InterPro"/>
</dbReference>
<evidence type="ECO:0000313" key="2">
    <source>
        <dbReference type="EMBL" id="BAM04423.1"/>
    </source>
</evidence>
<proteinExistence type="predicted"/>
<feature type="domain" description="PilZ" evidence="1">
    <location>
        <begin position="25"/>
        <end position="132"/>
    </location>
</feature>
<evidence type="ECO:0000259" key="1">
    <source>
        <dbReference type="Pfam" id="PF07238"/>
    </source>
</evidence>